<accession>A0AAJ7WJU1</accession>
<dbReference type="InterPro" id="IPR008347">
    <property type="entry name" value="TrpV1-4"/>
</dbReference>
<dbReference type="PANTHER" id="PTHR10582">
    <property type="entry name" value="TRANSIENT RECEPTOR POTENTIAL ION CHANNEL PROTEIN"/>
    <property type="match status" value="1"/>
</dbReference>
<dbReference type="InterPro" id="IPR024862">
    <property type="entry name" value="TRPV"/>
</dbReference>
<feature type="region of interest" description="Disordered" evidence="3">
    <location>
        <begin position="9"/>
        <end position="48"/>
    </location>
</feature>
<dbReference type="RefSeq" id="XP_032800122.1">
    <property type="nucleotide sequence ID" value="XM_032944231.1"/>
</dbReference>
<feature type="compositionally biased region" description="Basic residues" evidence="3">
    <location>
        <begin position="11"/>
        <end position="24"/>
    </location>
</feature>
<dbReference type="GO" id="GO:0005886">
    <property type="term" value="C:plasma membrane"/>
    <property type="evidence" value="ECO:0007669"/>
    <property type="project" value="TreeGrafter"/>
</dbReference>
<evidence type="ECO:0000256" key="3">
    <source>
        <dbReference type="SAM" id="MobiDB-lite"/>
    </source>
</evidence>
<dbReference type="Proteomes" id="UP001318040">
    <property type="component" value="Unplaced"/>
</dbReference>
<feature type="compositionally biased region" description="Low complexity" evidence="3">
    <location>
        <begin position="32"/>
        <end position="48"/>
    </location>
</feature>
<dbReference type="PANTHER" id="PTHR10582:SF31">
    <property type="entry name" value="TRANSIENT RECEPTOR POTENTIAL CATION CHANNEL SUBFAMILY V MEMBER 6-LIKE"/>
    <property type="match status" value="1"/>
</dbReference>
<protein>
    <submittedName>
        <fullName evidence="6">Transient receptor potential cation channel subfamily V member 4-like isoform X1</fullName>
    </submittedName>
</protein>
<proteinExistence type="predicted"/>
<keyword evidence="4" id="KW-0472">Membrane</keyword>
<keyword evidence="2" id="KW-0040">ANK repeat</keyword>
<organism evidence="5 6">
    <name type="scientific">Petromyzon marinus</name>
    <name type="common">Sea lamprey</name>
    <dbReference type="NCBI Taxonomy" id="7757"/>
    <lineage>
        <taxon>Eukaryota</taxon>
        <taxon>Metazoa</taxon>
        <taxon>Chordata</taxon>
        <taxon>Craniata</taxon>
        <taxon>Vertebrata</taxon>
        <taxon>Cyclostomata</taxon>
        <taxon>Hyperoartia</taxon>
        <taxon>Petromyzontiformes</taxon>
        <taxon>Petromyzontidae</taxon>
        <taxon>Petromyzon</taxon>
    </lineage>
</organism>
<reference evidence="6" key="1">
    <citation type="submission" date="2025-08" db="UniProtKB">
        <authorList>
            <consortium name="RefSeq"/>
        </authorList>
    </citation>
    <scope>IDENTIFICATION</scope>
    <source>
        <tissue evidence="6">Sperm</tissue>
    </source>
</reference>
<evidence type="ECO:0000256" key="4">
    <source>
        <dbReference type="SAM" id="Phobius"/>
    </source>
</evidence>
<dbReference type="Gene3D" id="1.25.40.20">
    <property type="entry name" value="Ankyrin repeat-containing domain"/>
    <property type="match status" value="1"/>
</dbReference>
<feature type="transmembrane region" description="Helical" evidence="4">
    <location>
        <begin position="243"/>
        <end position="261"/>
    </location>
</feature>
<evidence type="ECO:0000256" key="2">
    <source>
        <dbReference type="ARBA" id="ARBA00023043"/>
    </source>
</evidence>
<evidence type="ECO:0000313" key="6">
    <source>
        <dbReference type="RefSeq" id="XP_032800122.1"/>
    </source>
</evidence>
<feature type="transmembrane region" description="Helical" evidence="4">
    <location>
        <begin position="204"/>
        <end position="223"/>
    </location>
</feature>
<dbReference type="GO" id="GO:0005262">
    <property type="term" value="F:calcium channel activity"/>
    <property type="evidence" value="ECO:0007669"/>
    <property type="project" value="TreeGrafter"/>
</dbReference>
<dbReference type="PRINTS" id="PR01768">
    <property type="entry name" value="TRPVRECEPTOR"/>
</dbReference>
<dbReference type="InterPro" id="IPR036770">
    <property type="entry name" value="Ankyrin_rpt-contain_sf"/>
</dbReference>
<keyword evidence="4" id="KW-0812">Transmembrane</keyword>
<keyword evidence="4" id="KW-1133">Transmembrane helix</keyword>
<name>A0AAJ7WJU1_PETMA</name>
<sequence>MYTALLMQVNHHQHHHHHHHHHSLCHQDVHSPSHAGQSSSSASSSSPLALSPRCTPPFSCRSIIIISIIITITTRFVTKMYTALLMQAAREFPGFNLEAVNNHDGLTPLKMAAKMGKIGIFGHMLRREVADPRVRHLSRKFTDWAYGPVFSSLYDLSSIDTFSESNSVLSIIVNGGNIQNRHEMLSMEPLHELLEDKWAKFGGCLFYLSLAGYLAYLVVFTLVAYHRPTGPTLSLEYSTRHDYFRLAGEIITVLGAALLFFMEVKNLCLRHCPSFQTMLVDGSFQLLL</sequence>
<keyword evidence="1" id="KW-0677">Repeat</keyword>
<dbReference type="GO" id="GO:0098703">
    <property type="term" value="P:calcium ion import across plasma membrane"/>
    <property type="evidence" value="ECO:0007669"/>
    <property type="project" value="TreeGrafter"/>
</dbReference>
<dbReference type="KEGG" id="pmrn:116937136"/>
<evidence type="ECO:0000313" key="5">
    <source>
        <dbReference type="Proteomes" id="UP001318040"/>
    </source>
</evidence>
<dbReference type="AlphaFoldDB" id="A0AAJ7WJU1"/>
<gene>
    <name evidence="6" type="primary">LOC116937136</name>
</gene>
<evidence type="ECO:0000256" key="1">
    <source>
        <dbReference type="ARBA" id="ARBA00022737"/>
    </source>
</evidence>
<keyword evidence="5" id="KW-1185">Reference proteome</keyword>